<reference evidence="7" key="1">
    <citation type="submission" date="2022-12" db="EMBL/GenBank/DDBJ databases">
        <title>Chromosome-level genome assembly of the bean flower thrips Megalurothrips usitatus.</title>
        <authorList>
            <person name="Ma L."/>
            <person name="Liu Q."/>
            <person name="Li H."/>
            <person name="Cai W."/>
        </authorList>
    </citation>
    <scope>NUCLEOTIDE SEQUENCE</scope>
    <source>
        <strain evidence="7">Cailab_2022a</strain>
    </source>
</reference>
<evidence type="ECO:0000313" key="7">
    <source>
        <dbReference type="EMBL" id="KAJ1520009.1"/>
    </source>
</evidence>
<keyword evidence="2" id="KW-0698">rRNA processing</keyword>
<dbReference type="GO" id="GO:0006364">
    <property type="term" value="P:rRNA processing"/>
    <property type="evidence" value="ECO:0007669"/>
    <property type="project" value="UniProtKB-KW"/>
</dbReference>
<comment type="subcellular location">
    <subcellularLocation>
        <location evidence="6">Nucleus</location>
        <location evidence="6">Nucleolus</location>
    </subcellularLocation>
</comment>
<comment type="similarity">
    <text evidence="1 6">Belongs to the eukaryotic/archaeal RNase P protein component 2 family.</text>
</comment>
<comment type="caution">
    <text evidence="7">The sequence shown here is derived from an EMBL/GenBank/DDBJ whole genome shotgun (WGS) entry which is preliminary data.</text>
</comment>
<organism evidence="7 8">
    <name type="scientific">Megalurothrips usitatus</name>
    <name type="common">bean blossom thrips</name>
    <dbReference type="NCBI Taxonomy" id="439358"/>
    <lineage>
        <taxon>Eukaryota</taxon>
        <taxon>Metazoa</taxon>
        <taxon>Ecdysozoa</taxon>
        <taxon>Arthropoda</taxon>
        <taxon>Hexapoda</taxon>
        <taxon>Insecta</taxon>
        <taxon>Pterygota</taxon>
        <taxon>Neoptera</taxon>
        <taxon>Paraneoptera</taxon>
        <taxon>Thysanoptera</taxon>
        <taxon>Terebrantia</taxon>
        <taxon>Thripoidea</taxon>
        <taxon>Thripidae</taxon>
        <taxon>Megalurothrips</taxon>
    </lineage>
</organism>
<dbReference type="GO" id="GO:0030677">
    <property type="term" value="C:ribonuclease P complex"/>
    <property type="evidence" value="ECO:0007669"/>
    <property type="project" value="InterPro"/>
</dbReference>
<evidence type="ECO:0000256" key="1">
    <source>
        <dbReference type="ARBA" id="ARBA00010800"/>
    </source>
</evidence>
<evidence type="ECO:0000256" key="5">
    <source>
        <dbReference type="ARBA" id="ARBA00044198"/>
    </source>
</evidence>
<dbReference type="InterPro" id="IPR002759">
    <property type="entry name" value="Pop5/Rpp14/Rnp2-like"/>
</dbReference>
<name>A0AAV7X5J9_9NEOP</name>
<sequence>MVRFKNRYFIVEVNPLGQCGGKPLLLKGFELYLAVFGAVEKLHGDYGAAAVSSGFQAKYCNEYTRIAVLRSRHGPDRLIASTLPCVTHIGKTPVSLRTIYKGATLRHCFLFLQKYQRAALDKLRSKLRNDEERKALEAAVMDISVLETFRISKAQNDFRNSTVKNISK</sequence>
<evidence type="ECO:0000256" key="3">
    <source>
        <dbReference type="ARBA" id="ARBA00022694"/>
    </source>
</evidence>
<dbReference type="PANTHER" id="PTHR48414:SF1">
    <property type="entry name" value="POP5 HOMOLOG, RIBONUCLEASE P_MRP SUBUNIT"/>
    <property type="match status" value="1"/>
</dbReference>
<evidence type="ECO:0000256" key="2">
    <source>
        <dbReference type="ARBA" id="ARBA00022552"/>
    </source>
</evidence>
<keyword evidence="8" id="KW-1185">Reference proteome</keyword>
<dbReference type="Proteomes" id="UP001075354">
    <property type="component" value="Chromosome 15"/>
</dbReference>
<evidence type="ECO:0000313" key="8">
    <source>
        <dbReference type="Proteomes" id="UP001075354"/>
    </source>
</evidence>
<dbReference type="PIRSF" id="PIRSF023803">
    <property type="entry name" value="Ribonuclease_P_prd"/>
    <property type="match status" value="1"/>
</dbReference>
<dbReference type="GO" id="GO:0033204">
    <property type="term" value="F:ribonuclease P RNA binding"/>
    <property type="evidence" value="ECO:0007669"/>
    <property type="project" value="InterPro"/>
</dbReference>
<dbReference type="GO" id="GO:0001682">
    <property type="term" value="P:tRNA 5'-leader removal"/>
    <property type="evidence" value="ECO:0007669"/>
    <property type="project" value="InterPro"/>
</dbReference>
<proteinExistence type="inferred from homology"/>
<keyword evidence="3 6" id="KW-0819">tRNA processing</keyword>
<dbReference type="EMBL" id="JAPTSV010000015">
    <property type="protein sequence ID" value="KAJ1520009.1"/>
    <property type="molecule type" value="Genomic_DNA"/>
</dbReference>
<dbReference type="Pfam" id="PF01900">
    <property type="entry name" value="RNase_P_Rpp14"/>
    <property type="match status" value="1"/>
</dbReference>
<dbReference type="PANTHER" id="PTHR48414">
    <property type="entry name" value="POP5 HOMOLOG, RIBONUCLEASE P_MRP SUBUNIT"/>
    <property type="match status" value="1"/>
</dbReference>
<dbReference type="SUPFAM" id="SSF160350">
    <property type="entry name" value="Rnp2-like"/>
    <property type="match status" value="1"/>
</dbReference>
<dbReference type="InterPro" id="IPR016819">
    <property type="entry name" value="RNase_P/MRP_POP5"/>
</dbReference>
<evidence type="ECO:0000256" key="4">
    <source>
        <dbReference type="ARBA" id="ARBA00023242"/>
    </source>
</evidence>
<dbReference type="InterPro" id="IPR038085">
    <property type="entry name" value="Rnp2-like_sf"/>
</dbReference>
<dbReference type="AlphaFoldDB" id="A0AAV7X5J9"/>
<evidence type="ECO:0000256" key="6">
    <source>
        <dbReference type="PIRNR" id="PIRNR023803"/>
    </source>
</evidence>
<dbReference type="GO" id="GO:0005730">
    <property type="term" value="C:nucleolus"/>
    <property type="evidence" value="ECO:0007669"/>
    <property type="project" value="UniProtKB-SubCell"/>
</dbReference>
<gene>
    <name evidence="7" type="ORF">ONE63_004240</name>
</gene>
<comment type="function">
    <text evidence="6">Component of ribonuclease P, a protein complex that generates mature tRNA molecules by cleaving their 5'-ends.</text>
</comment>
<dbReference type="Gene3D" id="3.30.70.3250">
    <property type="entry name" value="Ribonuclease P, Pop5 subunit"/>
    <property type="match status" value="1"/>
</dbReference>
<accession>A0AAV7X5J9</accession>
<keyword evidence="4 6" id="KW-0539">Nucleus</keyword>
<protein>
    <recommendedName>
        <fullName evidence="5 6">Ribonuclease P/MRP protein subunit POP5</fullName>
    </recommendedName>
</protein>